<feature type="region of interest" description="Disordered" evidence="5">
    <location>
        <begin position="1"/>
        <end position="114"/>
    </location>
</feature>
<keyword evidence="8" id="KW-1185">Reference proteome</keyword>
<evidence type="ECO:0000256" key="5">
    <source>
        <dbReference type="SAM" id="MobiDB-lite"/>
    </source>
</evidence>
<feature type="compositionally biased region" description="Basic and acidic residues" evidence="5">
    <location>
        <begin position="39"/>
        <end position="48"/>
    </location>
</feature>
<dbReference type="InterPro" id="IPR012677">
    <property type="entry name" value="Nucleotide-bd_a/b_plait_sf"/>
</dbReference>
<protein>
    <recommendedName>
        <fullName evidence="6">RRM domain-containing protein</fullName>
    </recommendedName>
</protein>
<feature type="domain" description="RRM" evidence="6">
    <location>
        <begin position="119"/>
        <end position="191"/>
    </location>
</feature>
<evidence type="ECO:0000256" key="2">
    <source>
        <dbReference type="ARBA" id="ARBA00022884"/>
    </source>
</evidence>
<dbReference type="CDD" id="cd12333">
    <property type="entry name" value="RRM2_p54nrb_like"/>
    <property type="match status" value="1"/>
</dbReference>
<dbReference type="CDD" id="cd12931">
    <property type="entry name" value="eNOPS_SF"/>
    <property type="match status" value="1"/>
</dbReference>
<reference evidence="7" key="3">
    <citation type="submission" date="2023-05" db="EMBL/GenBank/DDBJ databases">
        <authorList>
            <person name="Smith C.H."/>
        </authorList>
    </citation>
    <scope>NUCLEOTIDE SEQUENCE</scope>
    <source>
        <strain evidence="7">CHS0354</strain>
        <tissue evidence="7">Mantle</tissue>
    </source>
</reference>
<name>A0AAE0RPV5_9BIVA</name>
<dbReference type="AlphaFoldDB" id="A0AAE0RPV5"/>
<evidence type="ECO:0000259" key="6">
    <source>
        <dbReference type="PROSITE" id="PS50102"/>
    </source>
</evidence>
<dbReference type="EMBL" id="JAEAOA010001910">
    <property type="protein sequence ID" value="KAK3577414.1"/>
    <property type="molecule type" value="Genomic_DNA"/>
</dbReference>
<feature type="compositionally biased region" description="Gly residues" evidence="5">
    <location>
        <begin position="518"/>
        <end position="529"/>
    </location>
</feature>
<feature type="compositionally biased region" description="Low complexity" evidence="5">
    <location>
        <begin position="530"/>
        <end position="547"/>
    </location>
</feature>
<dbReference type="InterPro" id="IPR035979">
    <property type="entry name" value="RBD_domain_sf"/>
</dbReference>
<evidence type="ECO:0000313" key="7">
    <source>
        <dbReference type="EMBL" id="KAK3577414.1"/>
    </source>
</evidence>
<dbReference type="Proteomes" id="UP001195483">
    <property type="component" value="Unassembled WGS sequence"/>
</dbReference>
<dbReference type="GO" id="GO:0003723">
    <property type="term" value="F:RNA binding"/>
    <property type="evidence" value="ECO:0007669"/>
    <property type="project" value="UniProtKB-UniRule"/>
</dbReference>
<feature type="compositionally biased region" description="Basic and acidic residues" evidence="5">
    <location>
        <begin position="1"/>
        <end position="18"/>
    </location>
</feature>
<feature type="compositionally biased region" description="Gly residues" evidence="5">
    <location>
        <begin position="60"/>
        <end position="72"/>
    </location>
</feature>
<feature type="region of interest" description="Disordered" evidence="5">
    <location>
        <begin position="414"/>
        <end position="584"/>
    </location>
</feature>
<accession>A0AAE0RPV5</accession>
<dbReference type="SMART" id="SM00360">
    <property type="entry name" value="RRM"/>
    <property type="match status" value="2"/>
</dbReference>
<gene>
    <name evidence="7" type="ORF">CHS0354_032261</name>
</gene>
<evidence type="ECO:0000313" key="8">
    <source>
        <dbReference type="Proteomes" id="UP001195483"/>
    </source>
</evidence>
<sequence length="584" mass="65266">MMGKNADKTPQKDVKKETPGTPIKEGGTPQAQQNQIKPELNEENRPNDGKQQGQVHSHGGHGGGNSGGGGGGGRRRGGRGGGDHVQKGGDFNNQKNLNQPQPQPQQQQGGEPRKFTGRCRLFVGNIPPDTTEEQFKEMFAPFGESSEVFLNANRGFGFIRMDYRLNAERAKAELDGLVKNGRTLRVRFATHGAALRVKNLSPYVTNELLESAFTQFGEVERAVVIVDDRGRSMGEGIVEFARKPGASAALKRISENVFLMSGYPRPVYVEAMEQKDDEDGLSEKFVQRNDMFRKDREKEPRFAQPGSFEFDFALKFRRIDDMEKEQAERVKREMDLERKRLEEEMETAIYDYQAEQIRKDLLRQQEELKRLEELRNEQMRRRDEINIRRQEEDRMRRDDEERRRQEMMVNMQGRGRPMEPQQMNAGPREDMMGMRGVGIRDSPGGRPRGPGTPPMPPPPAPPASIGLDRGGPGQGTNQMQFSNNPAMNRNQPINKMGSSPGQMNNTSIGGDMQRQGQFGEGGQGSGFRSGPGFSSQGGPMGGPSAQSNMFAGGMGGGGGQDRRRDRGSVNPRDDYGDLKRMRRF</sequence>
<keyword evidence="4" id="KW-0175">Coiled coil</keyword>
<dbReference type="InterPro" id="IPR000504">
    <property type="entry name" value="RRM_dom"/>
</dbReference>
<feature type="compositionally biased region" description="Polar residues" evidence="5">
    <location>
        <begin position="475"/>
        <end position="508"/>
    </location>
</feature>
<evidence type="ECO:0000256" key="4">
    <source>
        <dbReference type="SAM" id="Coils"/>
    </source>
</evidence>
<dbReference type="Gene3D" id="6.10.250.1170">
    <property type="match status" value="1"/>
</dbReference>
<feature type="compositionally biased region" description="Low complexity" evidence="5">
    <location>
        <begin position="88"/>
        <end position="108"/>
    </location>
</feature>
<evidence type="ECO:0000256" key="1">
    <source>
        <dbReference type="ARBA" id="ARBA00022737"/>
    </source>
</evidence>
<reference evidence="7" key="2">
    <citation type="journal article" date="2021" name="Genome Biol. Evol.">
        <title>Developing a high-quality reference genome for a parasitic bivalve with doubly uniparental inheritance (Bivalvia: Unionida).</title>
        <authorList>
            <person name="Smith C.H."/>
        </authorList>
    </citation>
    <scope>NUCLEOTIDE SEQUENCE</scope>
    <source>
        <strain evidence="7">CHS0354</strain>
        <tissue evidence="7">Mantle</tissue>
    </source>
</reference>
<dbReference type="CDD" id="cd12332">
    <property type="entry name" value="RRM1_p54nrb_like"/>
    <property type="match status" value="1"/>
</dbReference>
<keyword evidence="1" id="KW-0677">Repeat</keyword>
<feature type="compositionally biased region" description="Pro residues" evidence="5">
    <location>
        <begin position="450"/>
        <end position="462"/>
    </location>
</feature>
<feature type="coiled-coil region" evidence="4">
    <location>
        <begin position="324"/>
        <end position="388"/>
    </location>
</feature>
<dbReference type="PROSITE" id="PS50102">
    <property type="entry name" value="RRM"/>
    <property type="match status" value="2"/>
</dbReference>
<dbReference type="SUPFAM" id="SSF54928">
    <property type="entry name" value="RNA-binding domain, RBD"/>
    <property type="match status" value="1"/>
</dbReference>
<proteinExistence type="predicted"/>
<dbReference type="Pfam" id="PF00076">
    <property type="entry name" value="RRM_1"/>
    <property type="match status" value="2"/>
</dbReference>
<feature type="compositionally biased region" description="Basic and acidic residues" evidence="5">
    <location>
        <begin position="560"/>
        <end position="584"/>
    </location>
</feature>
<feature type="domain" description="RRM" evidence="6">
    <location>
        <begin position="193"/>
        <end position="274"/>
    </location>
</feature>
<dbReference type="InterPro" id="IPR012975">
    <property type="entry name" value="NOPS"/>
</dbReference>
<dbReference type="Gene3D" id="3.30.70.330">
    <property type="match status" value="2"/>
</dbReference>
<dbReference type="PANTHER" id="PTHR23189">
    <property type="entry name" value="RNA RECOGNITION MOTIF-CONTAINING"/>
    <property type="match status" value="1"/>
</dbReference>
<comment type="caution">
    <text evidence="7">The sequence shown here is derived from an EMBL/GenBank/DDBJ whole genome shotgun (WGS) entry which is preliminary data.</text>
</comment>
<dbReference type="Pfam" id="PF08075">
    <property type="entry name" value="NOPS"/>
    <property type="match status" value="1"/>
</dbReference>
<organism evidence="7 8">
    <name type="scientific">Potamilus streckersoni</name>
    <dbReference type="NCBI Taxonomy" id="2493646"/>
    <lineage>
        <taxon>Eukaryota</taxon>
        <taxon>Metazoa</taxon>
        <taxon>Spiralia</taxon>
        <taxon>Lophotrochozoa</taxon>
        <taxon>Mollusca</taxon>
        <taxon>Bivalvia</taxon>
        <taxon>Autobranchia</taxon>
        <taxon>Heteroconchia</taxon>
        <taxon>Palaeoheterodonta</taxon>
        <taxon>Unionida</taxon>
        <taxon>Unionoidea</taxon>
        <taxon>Unionidae</taxon>
        <taxon>Ambleminae</taxon>
        <taxon>Lampsilini</taxon>
        <taxon>Potamilus</taxon>
    </lineage>
</organism>
<reference evidence="7" key="1">
    <citation type="journal article" date="2021" name="Genome Biol. Evol.">
        <title>A High-Quality Reference Genome for a Parasitic Bivalve with Doubly Uniparental Inheritance (Bivalvia: Unionida).</title>
        <authorList>
            <person name="Smith C.H."/>
        </authorList>
    </citation>
    <scope>NUCLEOTIDE SEQUENCE</scope>
    <source>
        <strain evidence="7">CHS0354</strain>
    </source>
</reference>
<dbReference type="FunFam" id="3.30.70.330:FF:000043">
    <property type="entry name" value="paraspeckle component 1 isoform X1"/>
    <property type="match status" value="1"/>
</dbReference>
<evidence type="ECO:0000256" key="3">
    <source>
        <dbReference type="PROSITE-ProRule" id="PRU00176"/>
    </source>
</evidence>
<keyword evidence="2 3" id="KW-0694">RNA-binding</keyword>